<reference evidence="1" key="1">
    <citation type="submission" date="2017-10" db="EMBL/GenBank/DDBJ databases">
        <title>Massilia psychrophilum sp. nov., a novel purple-pigmented bacterium isolated from Tianshan glacier, Xinjiang Municipality, China.</title>
        <authorList>
            <person name="Wang H."/>
        </authorList>
    </citation>
    <scope>NUCLEOTIDE SEQUENCE [LARGE SCALE GENOMIC DNA]</scope>
    <source>
        <strain evidence="1">B2</strain>
    </source>
</reference>
<protein>
    <submittedName>
        <fullName evidence="1">Uncharacterized protein</fullName>
    </submittedName>
</protein>
<evidence type="ECO:0000313" key="1">
    <source>
        <dbReference type="EMBL" id="ATQ73355.1"/>
    </source>
</evidence>
<gene>
    <name evidence="1" type="ORF">CR152_01660</name>
</gene>
<dbReference type="KEGG" id="mass:CR152_01660"/>
<dbReference type="OrthoDB" id="9810247at2"/>
<organism evidence="1 2">
    <name type="scientific">Massilia violaceinigra</name>
    <dbReference type="NCBI Taxonomy" id="2045208"/>
    <lineage>
        <taxon>Bacteria</taxon>
        <taxon>Pseudomonadati</taxon>
        <taxon>Pseudomonadota</taxon>
        <taxon>Betaproteobacteria</taxon>
        <taxon>Burkholderiales</taxon>
        <taxon>Oxalobacteraceae</taxon>
        <taxon>Telluria group</taxon>
        <taxon>Massilia</taxon>
    </lineage>
</organism>
<dbReference type="EMBL" id="CP024608">
    <property type="protein sequence ID" value="ATQ73355.1"/>
    <property type="molecule type" value="Genomic_DNA"/>
</dbReference>
<keyword evidence="2" id="KW-1185">Reference proteome</keyword>
<dbReference type="AlphaFoldDB" id="A0A2D2DEE3"/>
<dbReference type="RefSeq" id="WP_099873210.1">
    <property type="nucleotide sequence ID" value="NZ_CP024608.1"/>
</dbReference>
<evidence type="ECO:0000313" key="2">
    <source>
        <dbReference type="Proteomes" id="UP000229897"/>
    </source>
</evidence>
<sequence length="101" mass="11384">MKMLIKRAVRSMAGWPLLGRLIRTVVAVVRLPDDNLRRDALAREQLPMLLKTMSELNARVLAAERDPHNLVASTPVALRLIGRDLAALRERLDQLEAAQRP</sequence>
<dbReference type="Proteomes" id="UP000229897">
    <property type="component" value="Chromosome"/>
</dbReference>
<proteinExistence type="predicted"/>
<name>A0A2D2DEE3_9BURK</name>
<accession>A0A2D2DEE3</accession>